<sequence>MATDVAGQRIGADDARIALLGIRRDSRAEPFPVAFAHAPSTGEALGPPVPRPDPALLDIDGGSAVEVPLPSGRPLLFRAGRPAGLYLLHDNLGALEAWTGRGFSALGRLPVSATGPALAVGPEGVAYTTATALVSLTLPQFGPGLAHGAARMPGLRFLSAPCWRGADLLAWAERDGWLVRCRGTAGSDGLDLFETGRRAPGGRFSGPWVNCLGDAIWTGSGGFVTCDAGDDGIRFDSWPDGFSPILNQAPWRDRADVPHQLGSADSRYHVAALSRDATLQRLDGPHLTAGTVTYWGDARFAAPWQAPAESLNLGGHAGSLLVPVLAMPRDTVLLALRLEGQQGGFIRGALQPGPVTGHLLHHAHGAGLRRLPVSLDVCAIGDPGALLHDGALYLWSRSSGRCHTLRLRSA</sequence>
<reference evidence="2" key="1">
    <citation type="journal article" date="2019" name="Int. J. Syst. Evol. Microbiol.">
        <title>The Global Catalogue of Microorganisms (GCM) 10K type strain sequencing project: providing services to taxonomists for standard genome sequencing and annotation.</title>
        <authorList>
            <consortium name="The Broad Institute Genomics Platform"/>
            <consortium name="The Broad Institute Genome Sequencing Center for Infectious Disease"/>
            <person name="Wu L."/>
            <person name="Ma J."/>
        </authorList>
    </citation>
    <scope>NUCLEOTIDE SEQUENCE [LARGE SCALE GENOMIC DNA]</scope>
    <source>
        <strain evidence="2">CECT 7806</strain>
    </source>
</reference>
<accession>A0ABT8AJW2</accession>
<evidence type="ECO:0000313" key="1">
    <source>
        <dbReference type="EMBL" id="MDN3570048.1"/>
    </source>
</evidence>
<dbReference type="EMBL" id="JAUFPT010000013">
    <property type="protein sequence ID" value="MDN3570048.1"/>
    <property type="molecule type" value="Genomic_DNA"/>
</dbReference>
<protein>
    <submittedName>
        <fullName evidence="1">Uncharacterized protein</fullName>
    </submittedName>
</protein>
<dbReference type="Proteomes" id="UP001244297">
    <property type="component" value="Unassembled WGS sequence"/>
</dbReference>
<comment type="caution">
    <text evidence="1">The sequence shown here is derived from an EMBL/GenBank/DDBJ whole genome shotgun (WGS) entry which is preliminary data.</text>
</comment>
<dbReference type="RefSeq" id="WP_238290468.1">
    <property type="nucleotide sequence ID" value="NZ_BPQS01000023.1"/>
</dbReference>
<gene>
    <name evidence="1" type="ORF">QWZ18_05330</name>
</gene>
<organism evidence="1 2">
    <name type="scientific">Methylobacterium longum</name>
    <dbReference type="NCBI Taxonomy" id="767694"/>
    <lineage>
        <taxon>Bacteria</taxon>
        <taxon>Pseudomonadati</taxon>
        <taxon>Pseudomonadota</taxon>
        <taxon>Alphaproteobacteria</taxon>
        <taxon>Hyphomicrobiales</taxon>
        <taxon>Methylobacteriaceae</taxon>
        <taxon>Methylobacterium</taxon>
    </lineage>
</organism>
<evidence type="ECO:0000313" key="2">
    <source>
        <dbReference type="Proteomes" id="UP001244297"/>
    </source>
</evidence>
<keyword evidence="2" id="KW-1185">Reference proteome</keyword>
<name>A0ABT8AJW2_9HYPH</name>
<proteinExistence type="predicted"/>